<dbReference type="InterPro" id="IPR036291">
    <property type="entry name" value="NAD(P)-bd_dom_sf"/>
</dbReference>
<gene>
    <name evidence="2" type="ORF">BC351_02190</name>
</gene>
<dbReference type="RefSeq" id="WP_079409066.1">
    <property type="nucleotide sequence ID" value="NZ_MBTG01000001.1"/>
</dbReference>
<dbReference type="Gene3D" id="3.40.50.720">
    <property type="entry name" value="NAD(P)-binding Rossmann-like Domain"/>
    <property type="match status" value="1"/>
</dbReference>
<evidence type="ECO:0000313" key="2">
    <source>
        <dbReference type="EMBL" id="OPH62070.1"/>
    </source>
</evidence>
<dbReference type="InterPro" id="IPR008030">
    <property type="entry name" value="NmrA-like"/>
</dbReference>
<dbReference type="STRING" id="1469647.BC351_02190"/>
<comment type="caution">
    <text evidence="2">The sequence shown here is derived from an EMBL/GenBank/DDBJ whole genome shotgun (WGS) entry which is preliminary data.</text>
</comment>
<dbReference type="OrthoDB" id="152510at2"/>
<accession>A0A1V4HT30</accession>
<sequence>MKILVTGATGQLGSKVVEALLASAPAEQLAISVRDTDKASDLRALGVDVRHGDFDQPATLAEAFQGVDRLLIVSTQGDNETRIRQHLAAVSAAKQAGVGFIAYTSVTNAEETELFLAPVHRATEEAIRGTGIPYSFLRNNWYIENEVGAIQGILAGAPLVTSAGQGKVGWASRGDYAQAAANVLLGSGHENTIYELSGVPITYADLAGIVSEVLGREIPVQQVDDETYAKIMVGAGVPEQVAPILVAIQSAIRDQVLDVTSSDLQTLLGREATPLRQVLKEIIAGLQA</sequence>
<dbReference type="Proteomes" id="UP000190626">
    <property type="component" value="Unassembled WGS sequence"/>
</dbReference>
<dbReference type="EMBL" id="MBTG01000001">
    <property type="protein sequence ID" value="OPH62070.1"/>
    <property type="molecule type" value="Genomic_DNA"/>
</dbReference>
<evidence type="ECO:0000259" key="1">
    <source>
        <dbReference type="Pfam" id="PF05368"/>
    </source>
</evidence>
<dbReference type="SUPFAM" id="SSF51735">
    <property type="entry name" value="NAD(P)-binding Rossmann-fold domains"/>
    <property type="match status" value="1"/>
</dbReference>
<evidence type="ECO:0000313" key="3">
    <source>
        <dbReference type="Proteomes" id="UP000190626"/>
    </source>
</evidence>
<dbReference type="CDD" id="cd05269">
    <property type="entry name" value="TMR_SDR_a"/>
    <property type="match status" value="1"/>
</dbReference>
<dbReference type="InterPro" id="IPR052718">
    <property type="entry name" value="NmrA-type_oxidoreductase"/>
</dbReference>
<dbReference type="PANTHER" id="PTHR47129:SF1">
    <property type="entry name" value="NMRA-LIKE DOMAIN-CONTAINING PROTEIN"/>
    <property type="match status" value="1"/>
</dbReference>
<keyword evidence="3" id="KW-1185">Reference proteome</keyword>
<feature type="domain" description="NmrA-like" evidence="1">
    <location>
        <begin position="2"/>
        <end position="253"/>
    </location>
</feature>
<dbReference type="AlphaFoldDB" id="A0A1V4HT30"/>
<proteinExistence type="predicted"/>
<dbReference type="Pfam" id="PF05368">
    <property type="entry name" value="NmrA"/>
    <property type="match status" value="1"/>
</dbReference>
<dbReference type="PANTHER" id="PTHR47129">
    <property type="entry name" value="QUINONE OXIDOREDUCTASE 2"/>
    <property type="match status" value="1"/>
</dbReference>
<dbReference type="Gene3D" id="3.90.25.10">
    <property type="entry name" value="UDP-galactose 4-epimerase, domain 1"/>
    <property type="match status" value="1"/>
</dbReference>
<organism evidence="2 3">
    <name type="scientific">Paenibacillus ferrarius</name>
    <dbReference type="NCBI Taxonomy" id="1469647"/>
    <lineage>
        <taxon>Bacteria</taxon>
        <taxon>Bacillati</taxon>
        <taxon>Bacillota</taxon>
        <taxon>Bacilli</taxon>
        <taxon>Bacillales</taxon>
        <taxon>Paenibacillaceae</taxon>
        <taxon>Paenibacillus</taxon>
    </lineage>
</organism>
<reference evidence="3" key="1">
    <citation type="submission" date="2016-07" db="EMBL/GenBank/DDBJ databases">
        <authorList>
            <person name="Florea S."/>
            <person name="Webb J.S."/>
            <person name="Jaromczyk J."/>
            <person name="Schardl C.L."/>
        </authorList>
    </citation>
    <scope>NUCLEOTIDE SEQUENCE [LARGE SCALE GENOMIC DNA]</scope>
    <source>
        <strain evidence="3">CY1</strain>
    </source>
</reference>
<protein>
    <submittedName>
        <fullName evidence="2">NAD(P)-dependent oxidoreductase</fullName>
    </submittedName>
</protein>
<name>A0A1V4HT30_9BACL</name>